<dbReference type="STRING" id="1193729.A1OE_436"/>
<sequence length="38" mass="4671">MLQSNRFLFKLCWRTILDTLFRQLLVMLYYNNSTKLSV</sequence>
<dbReference type="KEGG" id="thal:A1OE_436"/>
<dbReference type="EMBL" id="CP003539">
    <property type="protein sequence ID" value="AFX98629.1"/>
    <property type="molecule type" value="Genomic_DNA"/>
</dbReference>
<protein>
    <submittedName>
        <fullName evidence="1">Uncharacterized protein</fullName>
    </submittedName>
</protein>
<accession>K7YPX7</accession>
<dbReference type="HOGENOM" id="CLU_3325990_0_0_5"/>
<name>K7YPX7_9PROT</name>
<organism evidence="1 2">
    <name type="scientific">Candidatus Endolissoclinum faulkneri L2</name>
    <dbReference type="NCBI Taxonomy" id="1193729"/>
    <lineage>
        <taxon>Bacteria</taxon>
        <taxon>Pseudomonadati</taxon>
        <taxon>Pseudomonadota</taxon>
        <taxon>Alphaproteobacteria</taxon>
        <taxon>Rhodospirillales</taxon>
        <taxon>Rhodospirillaceae</taxon>
        <taxon>Candidatus Endolissoclinum</taxon>
    </lineage>
</organism>
<dbReference type="AlphaFoldDB" id="K7YPX7"/>
<keyword evidence="2" id="KW-1185">Reference proteome</keyword>
<evidence type="ECO:0000313" key="2">
    <source>
        <dbReference type="Proteomes" id="UP000010077"/>
    </source>
</evidence>
<gene>
    <name evidence="1" type="ORF">A1OE_436</name>
</gene>
<evidence type="ECO:0000313" key="1">
    <source>
        <dbReference type="EMBL" id="AFX98629.1"/>
    </source>
</evidence>
<reference evidence="1 2" key="1">
    <citation type="journal article" date="2012" name="Proc. Natl. Acad. Sci. U.S.A.">
        <title>Genome streamlining and chemical defense in a coral reef symbiosis.</title>
        <authorList>
            <person name="Kwan J.C."/>
            <person name="Donia M.S."/>
            <person name="Han A.W."/>
            <person name="Hirose E."/>
            <person name="Haygood M.G."/>
            <person name="Schmidt E.W."/>
        </authorList>
    </citation>
    <scope>NUCLEOTIDE SEQUENCE [LARGE SCALE GENOMIC DNA]</scope>
    <source>
        <strain evidence="1 2">L2</strain>
    </source>
</reference>
<dbReference type="Proteomes" id="UP000010077">
    <property type="component" value="Chromosome"/>
</dbReference>
<proteinExistence type="predicted"/>